<comment type="function">
    <text evidence="1">The complex LTO1:YAE1 may function as a target specific adapter that probably recruits apo-RPLI1 to the cytosolic iron-sulfur protein assembly (CIA) complex machinery. May be required for biogenesis of the large ribosomal subunit and initiation of translation.</text>
</comment>
<keyword evidence="8" id="KW-0963">Cytoplasm</keyword>
<evidence type="ECO:0000256" key="4">
    <source>
        <dbReference type="ARBA" id="ARBA00007096"/>
    </source>
</evidence>
<evidence type="ECO:0000256" key="9">
    <source>
        <dbReference type="ARBA" id="ARBA00023242"/>
    </source>
</evidence>
<evidence type="ECO:0000256" key="1">
    <source>
        <dbReference type="ARBA" id="ARBA00003836"/>
    </source>
</evidence>
<comment type="similarity">
    <text evidence="4">Belongs to the YAE1 family.</text>
</comment>
<protein>
    <recommendedName>
        <fullName evidence="7">Protein YAE1</fullName>
    </recommendedName>
    <alternativeName>
        <fullName evidence="6">Protein yae1</fullName>
    </alternativeName>
</protein>
<evidence type="ECO:0000256" key="3">
    <source>
        <dbReference type="ARBA" id="ARBA00004496"/>
    </source>
</evidence>
<dbReference type="Pfam" id="PF09811">
    <property type="entry name" value="Yae1_N"/>
    <property type="match status" value="1"/>
</dbReference>
<evidence type="ECO:0000313" key="11">
    <source>
        <dbReference type="EMBL" id="KAG9258656.1"/>
    </source>
</evidence>
<comment type="caution">
    <text evidence="11">The sequence shown here is derived from an EMBL/GenBank/DDBJ whole genome shotgun (WGS) entry which is preliminary data.</text>
</comment>
<dbReference type="GO" id="GO:0005634">
    <property type="term" value="C:nucleus"/>
    <property type="evidence" value="ECO:0007669"/>
    <property type="project" value="UniProtKB-SubCell"/>
</dbReference>
<evidence type="ECO:0000256" key="6">
    <source>
        <dbReference type="ARBA" id="ARBA00017286"/>
    </source>
</evidence>
<sequence length="216" mass="23623">MHYQPVENVGDESHIVQGPVPPPATVNDAFDDVFGADEEEHHHITTHSDIHRVQAEHSTAGYREGVNVGKQDTLQQGFDQGYTIGAAIGLQAGQILGTLEGIVEAVQGEDLTRMETLLQEARQDLSVEKLFSSEFWKSDGLPGYEMPDEQKQAKDGAACHPLVKKWIDIAHEQTRAWGINVSLLDESAEDLASAKKAGGEVQDLSGEAKVEDLLDW</sequence>
<comment type="subcellular location">
    <subcellularLocation>
        <location evidence="3">Cytoplasm</location>
    </subcellularLocation>
    <subcellularLocation>
        <location evidence="2">Nucleus</location>
    </subcellularLocation>
</comment>
<evidence type="ECO:0000259" key="10">
    <source>
        <dbReference type="Pfam" id="PF09811"/>
    </source>
</evidence>
<dbReference type="OrthoDB" id="20086at2759"/>
<keyword evidence="12" id="KW-1185">Reference proteome</keyword>
<organism evidence="11 12">
    <name type="scientific">Emericellopsis atlantica</name>
    <dbReference type="NCBI Taxonomy" id="2614577"/>
    <lineage>
        <taxon>Eukaryota</taxon>
        <taxon>Fungi</taxon>
        <taxon>Dikarya</taxon>
        <taxon>Ascomycota</taxon>
        <taxon>Pezizomycotina</taxon>
        <taxon>Sordariomycetes</taxon>
        <taxon>Hypocreomycetidae</taxon>
        <taxon>Hypocreales</taxon>
        <taxon>Bionectriaceae</taxon>
        <taxon>Emericellopsis</taxon>
    </lineage>
</organism>
<dbReference type="PANTHER" id="PTHR18829:SF0">
    <property type="entry name" value="PROTEIN YAE1 HOMOLOG"/>
    <property type="match status" value="1"/>
</dbReference>
<dbReference type="AlphaFoldDB" id="A0A9P7ZV54"/>
<dbReference type="InterPro" id="IPR038881">
    <property type="entry name" value="Yae1-like"/>
</dbReference>
<dbReference type="RefSeq" id="XP_046122580.1">
    <property type="nucleotide sequence ID" value="XM_046264550.1"/>
</dbReference>
<proteinExistence type="inferred from homology"/>
<evidence type="ECO:0000256" key="5">
    <source>
        <dbReference type="ARBA" id="ARBA00011427"/>
    </source>
</evidence>
<accession>A0A9P7ZV54</accession>
<evidence type="ECO:0000256" key="8">
    <source>
        <dbReference type="ARBA" id="ARBA00022490"/>
    </source>
</evidence>
<dbReference type="EMBL" id="MU251243">
    <property type="protein sequence ID" value="KAG9258656.1"/>
    <property type="molecule type" value="Genomic_DNA"/>
</dbReference>
<dbReference type="GeneID" id="70295453"/>
<comment type="subunit">
    <text evidence="5">May form a complex with LTO1.</text>
</comment>
<gene>
    <name evidence="11" type="ORF">F5Z01DRAFT_670368</name>
</gene>
<keyword evidence="9" id="KW-0539">Nucleus</keyword>
<dbReference type="Proteomes" id="UP000887229">
    <property type="component" value="Unassembled WGS sequence"/>
</dbReference>
<dbReference type="GO" id="GO:0005737">
    <property type="term" value="C:cytoplasm"/>
    <property type="evidence" value="ECO:0007669"/>
    <property type="project" value="UniProtKB-SubCell"/>
</dbReference>
<evidence type="ECO:0000313" key="12">
    <source>
        <dbReference type="Proteomes" id="UP000887229"/>
    </source>
</evidence>
<dbReference type="PANTHER" id="PTHR18829">
    <property type="entry name" value="PROTEIN YAE1 HOMOLOG"/>
    <property type="match status" value="1"/>
</dbReference>
<reference evidence="11" key="1">
    <citation type="journal article" date="2021" name="IMA Fungus">
        <title>Genomic characterization of three marine fungi, including Emericellopsis atlantica sp. nov. with signatures of a generalist lifestyle and marine biomass degradation.</title>
        <authorList>
            <person name="Hagestad O.C."/>
            <person name="Hou L."/>
            <person name="Andersen J.H."/>
            <person name="Hansen E.H."/>
            <person name="Altermark B."/>
            <person name="Li C."/>
            <person name="Kuhnert E."/>
            <person name="Cox R.J."/>
            <person name="Crous P.W."/>
            <person name="Spatafora J.W."/>
            <person name="Lail K."/>
            <person name="Amirebrahimi M."/>
            <person name="Lipzen A."/>
            <person name="Pangilinan J."/>
            <person name="Andreopoulos W."/>
            <person name="Hayes R.D."/>
            <person name="Ng V."/>
            <person name="Grigoriev I.V."/>
            <person name="Jackson S.A."/>
            <person name="Sutton T.D.S."/>
            <person name="Dobson A.D.W."/>
            <person name="Rama T."/>
        </authorList>
    </citation>
    <scope>NUCLEOTIDE SEQUENCE</scope>
    <source>
        <strain evidence="11">TS7</strain>
    </source>
</reference>
<evidence type="ECO:0000256" key="7">
    <source>
        <dbReference type="ARBA" id="ARBA00018400"/>
    </source>
</evidence>
<evidence type="ECO:0000256" key="2">
    <source>
        <dbReference type="ARBA" id="ARBA00004123"/>
    </source>
</evidence>
<dbReference type="InterPro" id="IPR019191">
    <property type="entry name" value="Essential_protein_Yae1_N"/>
</dbReference>
<name>A0A9P7ZV54_9HYPO</name>
<feature type="domain" description="Essential protein Yae1 N-terminal" evidence="10">
    <location>
        <begin position="61"/>
        <end position="99"/>
    </location>
</feature>